<organism evidence="2 3">
    <name type="scientific">Veillonella absiana</name>
    <dbReference type="NCBI Taxonomy" id="3079305"/>
    <lineage>
        <taxon>Bacteria</taxon>
        <taxon>Bacillati</taxon>
        <taxon>Bacillota</taxon>
        <taxon>Negativicutes</taxon>
        <taxon>Veillonellales</taxon>
        <taxon>Veillonellaceae</taxon>
        <taxon>Veillonella</taxon>
    </lineage>
</organism>
<dbReference type="RefSeq" id="WP_317329753.1">
    <property type="nucleotide sequence ID" value="NZ_JAWJZA010000002.1"/>
</dbReference>
<dbReference type="InterPro" id="IPR025272">
    <property type="entry name" value="SocA_Panacea"/>
</dbReference>
<feature type="domain" description="Antitoxin SocA-like Panacea" evidence="1">
    <location>
        <begin position="28"/>
        <end position="76"/>
    </location>
</feature>
<keyword evidence="3" id="KW-1185">Reference proteome</keyword>
<dbReference type="Proteomes" id="UP001272515">
    <property type="component" value="Unassembled WGS sequence"/>
</dbReference>
<proteinExistence type="predicted"/>
<dbReference type="Pfam" id="PF13274">
    <property type="entry name" value="SocA_Panacea"/>
    <property type="match status" value="1"/>
</dbReference>
<name>A0ABU3Z809_9FIRM</name>
<gene>
    <name evidence="2" type="ORF">RVY80_04130</name>
</gene>
<evidence type="ECO:0000313" key="3">
    <source>
        <dbReference type="Proteomes" id="UP001272515"/>
    </source>
</evidence>
<accession>A0ABU3Z809</accession>
<sequence>MENILNIAKYILDEYKKISGTPIDEMKLHKLLYFTQRESLAITGEAMFVETFEGWKFGPVSRLVRDHFDGDDISVSDMYYDEFEDAEELV</sequence>
<evidence type="ECO:0000259" key="1">
    <source>
        <dbReference type="Pfam" id="PF13274"/>
    </source>
</evidence>
<evidence type="ECO:0000313" key="2">
    <source>
        <dbReference type="EMBL" id="MDV5088035.1"/>
    </source>
</evidence>
<protein>
    <submittedName>
        <fullName evidence="2">DUF4065 domain-containing protein</fullName>
    </submittedName>
</protein>
<reference evidence="2 3" key="1">
    <citation type="submission" date="2023-10" db="EMBL/GenBank/DDBJ databases">
        <title>Veillonella sp. nov., isolated from a pig farm feces dump.</title>
        <authorList>
            <person name="Chang Y.-H."/>
        </authorList>
    </citation>
    <scope>NUCLEOTIDE SEQUENCE [LARGE SCALE GENOMIC DNA]</scope>
    <source>
        <strain evidence="2 3">YH-vei2233</strain>
    </source>
</reference>
<comment type="caution">
    <text evidence="2">The sequence shown here is derived from an EMBL/GenBank/DDBJ whole genome shotgun (WGS) entry which is preliminary data.</text>
</comment>
<dbReference type="EMBL" id="JAWJZB010000004">
    <property type="protein sequence ID" value="MDV5088035.1"/>
    <property type="molecule type" value="Genomic_DNA"/>
</dbReference>